<organism evidence="1 2">
    <name type="scientific">Fusarium beomiforme</name>
    <dbReference type="NCBI Taxonomy" id="44412"/>
    <lineage>
        <taxon>Eukaryota</taxon>
        <taxon>Fungi</taxon>
        <taxon>Dikarya</taxon>
        <taxon>Ascomycota</taxon>
        <taxon>Pezizomycotina</taxon>
        <taxon>Sordariomycetes</taxon>
        <taxon>Hypocreomycetidae</taxon>
        <taxon>Hypocreales</taxon>
        <taxon>Nectriaceae</taxon>
        <taxon>Fusarium</taxon>
        <taxon>Fusarium burgessii species complex</taxon>
    </lineage>
</organism>
<dbReference type="OrthoDB" id="5098677at2759"/>
<sequence length="347" mass="38262">METYTKVETITNNVTEYNTTVFTITPTKTIKKPKKFTPVGSEAGSVAPKVRLAKRAPCRPCKSKVHYPYMTQPALRESSPQMLSLDKRFAEKSPHNSYEKLLHHYKRNSTHENNNTASNEYGIKVGSKNGTKLLIEPSVYPQKVECVQYVKITHQKHYTIKGCNWRFRKTRVKTLGPTTAIEETTSTMVIAATVTKADFTVTADKIVTMTITSTSVVEQIRNVTDFETQTATAPAVTFYAACAPDNIVNSANGGKGIQEVIYGSGQNHLISLPPYEATSTESSSRSLVLDNKGGPKMTVNHVLGSDKVRLTFALAPGSPETPELGDKTNGTIDMTDNLRSLIVIYFD</sequence>
<keyword evidence="2" id="KW-1185">Reference proteome</keyword>
<dbReference type="EMBL" id="PVQB02000900">
    <property type="protein sequence ID" value="KAF4333118.1"/>
    <property type="molecule type" value="Genomic_DNA"/>
</dbReference>
<reference evidence="1" key="2">
    <citation type="submission" date="2020-02" db="EMBL/GenBank/DDBJ databases">
        <title>Identification and distribution of gene clusters putatively required for synthesis of sphingolipid metabolism inhibitors in phylogenetically diverse species of the filamentous fungus Fusarium.</title>
        <authorList>
            <person name="Kim H.-S."/>
            <person name="Busman M."/>
            <person name="Brown D.W."/>
            <person name="Divon H."/>
            <person name="Uhlig S."/>
            <person name="Proctor R.H."/>
        </authorList>
    </citation>
    <scope>NUCLEOTIDE SEQUENCE</scope>
    <source>
        <strain evidence="1">NRRL 25174</strain>
    </source>
</reference>
<evidence type="ECO:0000313" key="2">
    <source>
        <dbReference type="Proteomes" id="UP000730481"/>
    </source>
</evidence>
<accession>A0A9P5DSS8</accession>
<reference evidence="1" key="1">
    <citation type="journal article" date="2017" name="Mycologia">
        <title>Fusarium algeriense, sp. nov., a novel toxigenic crown rot pathogen of durum wheat from Algeria is nested in the Fusarium burgessii species complex.</title>
        <authorList>
            <person name="Laraba I."/>
            <person name="Keddad A."/>
            <person name="Boureghda H."/>
            <person name="Abdallah N."/>
            <person name="Vaughan M.M."/>
            <person name="Proctor R.H."/>
            <person name="Busman M."/>
            <person name="O'Donnell K."/>
        </authorList>
    </citation>
    <scope>NUCLEOTIDE SEQUENCE</scope>
    <source>
        <strain evidence="1">NRRL 25174</strain>
    </source>
</reference>
<proteinExistence type="predicted"/>
<evidence type="ECO:0000313" key="1">
    <source>
        <dbReference type="EMBL" id="KAF4333118.1"/>
    </source>
</evidence>
<protein>
    <submittedName>
        <fullName evidence="1">Uncharacterized protein</fullName>
    </submittedName>
</protein>
<name>A0A9P5DSS8_9HYPO</name>
<comment type="caution">
    <text evidence="1">The sequence shown here is derived from an EMBL/GenBank/DDBJ whole genome shotgun (WGS) entry which is preliminary data.</text>
</comment>
<gene>
    <name evidence="1" type="ORF">FBEOM_13066</name>
</gene>
<dbReference type="Proteomes" id="UP000730481">
    <property type="component" value="Unassembled WGS sequence"/>
</dbReference>
<dbReference type="AlphaFoldDB" id="A0A9P5DSS8"/>